<gene>
    <name evidence="2" type="ORF">NGRA_3486</name>
</gene>
<dbReference type="SUPFAM" id="SSF56219">
    <property type="entry name" value="DNase I-like"/>
    <property type="match status" value="1"/>
</dbReference>
<sequence>AKRAKLVHLNVTQDLLGASNSEAKIRGKTNTRKAPHSGTKRMAEGRSTQPFNSDGAGKGIQEVTTLDRKPKTRKVDWKRLLVYNVSELPVSYIKEAVLKHTSLSEHLISVKRCCQRDGIRRFDVVPLTRVKPTLEDLPRLEESLRARVKVGKSYTERMELARRKFVESGVLVHKPSVKKVEAPCMVSFMTFNINGLRLKLSECALLLKCTKPTIVCLQETLVKESAHRTWLPHYQTIETRAKGGSVRGMALAVMRDSGLDLSQYYASDWLLVGRVTGSLEGNVKIDMLVINTYIPCSTDKLRS</sequence>
<organism evidence="2 3">
    <name type="scientific">Nosema granulosis</name>
    <dbReference type="NCBI Taxonomy" id="83296"/>
    <lineage>
        <taxon>Eukaryota</taxon>
        <taxon>Fungi</taxon>
        <taxon>Fungi incertae sedis</taxon>
        <taxon>Microsporidia</taxon>
        <taxon>Nosematidae</taxon>
        <taxon>Nosema</taxon>
    </lineage>
</organism>
<protein>
    <recommendedName>
        <fullName evidence="4">Endonuclease/exonuclease/phosphatase domain-containing protein</fullName>
    </recommendedName>
</protein>
<comment type="caution">
    <text evidence="2">The sequence shown here is derived from an EMBL/GenBank/DDBJ whole genome shotgun (WGS) entry which is preliminary data.</text>
</comment>
<feature type="non-terminal residue" evidence="2">
    <location>
        <position position="303"/>
    </location>
</feature>
<evidence type="ECO:0000313" key="2">
    <source>
        <dbReference type="EMBL" id="KAF9748559.1"/>
    </source>
</evidence>
<dbReference type="Gene3D" id="3.60.10.10">
    <property type="entry name" value="Endonuclease/exonuclease/phosphatase"/>
    <property type="match status" value="1"/>
</dbReference>
<dbReference type="InterPro" id="IPR036691">
    <property type="entry name" value="Endo/exonu/phosph_ase_sf"/>
</dbReference>
<dbReference type="Proteomes" id="UP000740883">
    <property type="component" value="Unassembled WGS sequence"/>
</dbReference>
<feature type="compositionally biased region" description="Basic residues" evidence="1">
    <location>
        <begin position="26"/>
        <end position="39"/>
    </location>
</feature>
<proteinExistence type="predicted"/>
<feature type="region of interest" description="Disordered" evidence="1">
    <location>
        <begin position="20"/>
        <end position="59"/>
    </location>
</feature>
<keyword evidence="3" id="KW-1185">Reference proteome</keyword>
<dbReference type="EMBL" id="SBJO01001241">
    <property type="protein sequence ID" value="KAF9748559.1"/>
    <property type="molecule type" value="Genomic_DNA"/>
</dbReference>
<evidence type="ECO:0000256" key="1">
    <source>
        <dbReference type="SAM" id="MobiDB-lite"/>
    </source>
</evidence>
<feature type="non-terminal residue" evidence="2">
    <location>
        <position position="1"/>
    </location>
</feature>
<accession>A0A9P6GV51</accession>
<evidence type="ECO:0000313" key="3">
    <source>
        <dbReference type="Proteomes" id="UP000740883"/>
    </source>
</evidence>
<reference evidence="2 3" key="1">
    <citation type="journal article" date="2020" name="Genome Biol. Evol.">
        <title>Comparative genomics of strictly vertically transmitted, feminizing microsporidia endosymbionts of amphipod crustaceans.</title>
        <authorList>
            <person name="Cormier A."/>
            <person name="Chebbi M.A."/>
            <person name="Giraud I."/>
            <person name="Wattier R."/>
            <person name="Teixeira M."/>
            <person name="Gilbert C."/>
            <person name="Rigaud T."/>
            <person name="Cordaux R."/>
        </authorList>
    </citation>
    <scope>NUCLEOTIDE SEQUENCE [LARGE SCALE GENOMIC DNA]</scope>
    <source>
        <strain evidence="2 3">Ou3-Ou53</strain>
    </source>
</reference>
<evidence type="ECO:0008006" key="4">
    <source>
        <dbReference type="Google" id="ProtNLM"/>
    </source>
</evidence>
<name>A0A9P6GV51_9MICR</name>
<dbReference type="OrthoDB" id="10526337at2759"/>
<dbReference type="AlphaFoldDB" id="A0A9P6GV51"/>